<dbReference type="AlphaFoldDB" id="A0AAV2T6H9"/>
<dbReference type="InterPro" id="IPR001452">
    <property type="entry name" value="SH3_domain"/>
</dbReference>
<dbReference type="InterPro" id="IPR036028">
    <property type="entry name" value="SH3-like_dom_sf"/>
</dbReference>
<evidence type="ECO:0000256" key="2">
    <source>
        <dbReference type="PROSITE-ProRule" id="PRU00192"/>
    </source>
</evidence>
<name>A0AAV2T6H9_CALDB</name>
<reference evidence="6" key="1">
    <citation type="submission" date="2024-06" db="EMBL/GenBank/DDBJ databases">
        <authorList>
            <person name="Liu X."/>
            <person name="Lenzi L."/>
            <person name="Haldenby T S."/>
            <person name="Uol C."/>
        </authorList>
    </citation>
    <scope>NUCLEOTIDE SEQUENCE</scope>
</reference>
<dbReference type="PRINTS" id="PR00452">
    <property type="entry name" value="SH3DOMAIN"/>
</dbReference>
<feature type="compositionally biased region" description="Polar residues" evidence="4">
    <location>
        <begin position="242"/>
        <end position="258"/>
    </location>
</feature>
<dbReference type="GO" id="GO:0007015">
    <property type="term" value="P:actin filament organization"/>
    <property type="evidence" value="ECO:0007669"/>
    <property type="project" value="TreeGrafter"/>
</dbReference>
<organism evidence="6 7">
    <name type="scientific">Calicophoron daubneyi</name>
    <name type="common">Rumen fluke</name>
    <name type="synonym">Paramphistomum daubneyi</name>
    <dbReference type="NCBI Taxonomy" id="300641"/>
    <lineage>
        <taxon>Eukaryota</taxon>
        <taxon>Metazoa</taxon>
        <taxon>Spiralia</taxon>
        <taxon>Lophotrochozoa</taxon>
        <taxon>Platyhelminthes</taxon>
        <taxon>Trematoda</taxon>
        <taxon>Digenea</taxon>
        <taxon>Plagiorchiida</taxon>
        <taxon>Pronocephalata</taxon>
        <taxon>Paramphistomoidea</taxon>
        <taxon>Paramphistomidae</taxon>
        <taxon>Calicophoron</taxon>
    </lineage>
</organism>
<dbReference type="Proteomes" id="UP001497525">
    <property type="component" value="Unassembled WGS sequence"/>
</dbReference>
<feature type="domain" description="SH3" evidence="5">
    <location>
        <begin position="1"/>
        <end position="57"/>
    </location>
</feature>
<evidence type="ECO:0000256" key="4">
    <source>
        <dbReference type="SAM" id="MobiDB-lite"/>
    </source>
</evidence>
<evidence type="ECO:0000256" key="1">
    <source>
        <dbReference type="ARBA" id="ARBA00022443"/>
    </source>
</evidence>
<feature type="domain" description="SH3" evidence="5">
    <location>
        <begin position="141"/>
        <end position="204"/>
    </location>
</feature>
<protein>
    <recommendedName>
        <fullName evidence="5">SH3 domain-containing protein</fullName>
    </recommendedName>
</protein>
<dbReference type="PANTHER" id="PTHR14167:SF92">
    <property type="entry name" value="CIN85 AND CD2AP RELATED, ISOFORM J"/>
    <property type="match status" value="1"/>
</dbReference>
<feature type="region of interest" description="Disordered" evidence="4">
    <location>
        <begin position="196"/>
        <end position="340"/>
    </location>
</feature>
<feature type="compositionally biased region" description="Polar residues" evidence="4">
    <location>
        <begin position="270"/>
        <end position="286"/>
    </location>
</feature>
<proteinExistence type="predicted"/>
<dbReference type="EMBL" id="CAXLJL010000123">
    <property type="protein sequence ID" value="CAL5132355.1"/>
    <property type="molecule type" value="Genomic_DNA"/>
</dbReference>
<dbReference type="PRINTS" id="PR00499">
    <property type="entry name" value="P67PHOX"/>
</dbReference>
<evidence type="ECO:0000313" key="7">
    <source>
        <dbReference type="Proteomes" id="UP001497525"/>
    </source>
</evidence>
<dbReference type="PANTHER" id="PTHR14167">
    <property type="entry name" value="SH3 DOMAIN-CONTAINING"/>
    <property type="match status" value="1"/>
</dbReference>
<dbReference type="Pfam" id="PF00018">
    <property type="entry name" value="SH3_1"/>
    <property type="match status" value="2"/>
</dbReference>
<sequence length="530" mass="59186">MEVVVEYDYAAEEPDELTIKKGDIIKEVSQFEEGWYIGNLNGKIGVFPDNFVRSRTPVSDQKKLGQSTVEMVKEPIGDSSYDNGRGSAAGKHVTGIGLGNIFSGEPIQLKQPKLKDMMKESESNSERTTVVTKGDGPRSAVTTDLVRARFDYQPKQTDELELRVDDVIQVIDRDLPDEGWWKGKNLRSKKIGLFPDNFVSSTTTEPPEESDNRAQTEPPADTGADADIPQQTLRAPADKTSHSNAATPNSLTVSNMDNQAPPDVGEIRRSYTTSRIADQTSRSQRINIPGQVRSDFLHRSEGGSGSADLIRTGDVAVNKNSSGDGQQQQQQQSQQPQQQQWQALEKLQSQYEQLQAHHNQHVNESKQQIRELKRHLDQLRESHSQLRSDMIQNQRAMTERLQTLMNEVDDAKKQRASDAIELTRLRTMLMQLDAKSLITPNLGQGYSSTKHHRPSVDRSEENGNSRNDDDPEETNNESLRSPVNRSADGKGTEHTNLNNAQAIGNKITSTGRTAPPLRPRPTHTPKYLHT</sequence>
<feature type="compositionally biased region" description="Basic residues" evidence="4">
    <location>
        <begin position="520"/>
        <end position="530"/>
    </location>
</feature>
<dbReference type="GO" id="GO:0016477">
    <property type="term" value="P:cell migration"/>
    <property type="evidence" value="ECO:0007669"/>
    <property type="project" value="TreeGrafter"/>
</dbReference>
<dbReference type="SMART" id="SM00326">
    <property type="entry name" value="SH3"/>
    <property type="match status" value="2"/>
</dbReference>
<feature type="region of interest" description="Disordered" evidence="4">
    <location>
        <begin position="440"/>
        <end position="530"/>
    </location>
</feature>
<feature type="compositionally biased region" description="Basic and acidic residues" evidence="4">
    <location>
        <begin position="454"/>
        <end position="468"/>
    </location>
</feature>
<evidence type="ECO:0000259" key="5">
    <source>
        <dbReference type="PROSITE" id="PS50002"/>
    </source>
</evidence>
<dbReference type="InterPro" id="IPR050384">
    <property type="entry name" value="Endophilin_SH3RF"/>
</dbReference>
<accession>A0AAV2T6H9</accession>
<dbReference type="CDD" id="cd11873">
    <property type="entry name" value="SH3_CD2AP-like_1"/>
    <property type="match status" value="1"/>
</dbReference>
<evidence type="ECO:0000256" key="3">
    <source>
        <dbReference type="SAM" id="Coils"/>
    </source>
</evidence>
<feature type="coiled-coil region" evidence="3">
    <location>
        <begin position="344"/>
        <end position="414"/>
    </location>
</feature>
<comment type="caution">
    <text evidence="6">The sequence shown here is derived from an EMBL/GenBank/DDBJ whole genome shotgun (WGS) entry which is preliminary data.</text>
</comment>
<feature type="compositionally biased region" description="Polar residues" evidence="4">
    <location>
        <begin position="494"/>
        <end position="512"/>
    </location>
</feature>
<keyword evidence="1 2" id="KW-0728">SH3 domain</keyword>
<dbReference type="SUPFAM" id="SSF50044">
    <property type="entry name" value="SH3-domain"/>
    <property type="match status" value="2"/>
</dbReference>
<dbReference type="Gene3D" id="2.30.30.40">
    <property type="entry name" value="SH3 Domains"/>
    <property type="match status" value="2"/>
</dbReference>
<evidence type="ECO:0000313" key="6">
    <source>
        <dbReference type="EMBL" id="CAL5132355.1"/>
    </source>
</evidence>
<keyword evidence="3" id="KW-0175">Coiled coil</keyword>
<gene>
    <name evidence="6" type="ORF">CDAUBV1_LOCUS5188</name>
</gene>
<dbReference type="PROSITE" id="PS50002">
    <property type="entry name" value="SH3"/>
    <property type="match status" value="2"/>
</dbReference>
<feature type="compositionally biased region" description="Low complexity" evidence="4">
    <location>
        <begin position="326"/>
        <end position="340"/>
    </location>
</feature>